<dbReference type="InterPro" id="IPR016181">
    <property type="entry name" value="Acyl_CoA_acyltransferase"/>
</dbReference>
<accession>A0ABM8AT30</accession>
<dbReference type="Gene3D" id="3.40.630.30">
    <property type="match status" value="1"/>
</dbReference>
<evidence type="ECO:0000313" key="3">
    <source>
        <dbReference type="Proteomes" id="UP001061361"/>
    </source>
</evidence>
<protein>
    <recommendedName>
        <fullName evidence="1">N-acetyltransferase domain-containing protein</fullName>
    </recommendedName>
</protein>
<evidence type="ECO:0000313" key="2">
    <source>
        <dbReference type="EMBL" id="BDQ34663.1"/>
    </source>
</evidence>
<evidence type="ECO:0000259" key="1">
    <source>
        <dbReference type="Pfam" id="PF00583"/>
    </source>
</evidence>
<keyword evidence="3" id="KW-1185">Reference proteome</keyword>
<organism evidence="2 3">
    <name type="scientific">Pseudodesulfovibrio portus</name>
    <dbReference type="NCBI Taxonomy" id="231439"/>
    <lineage>
        <taxon>Bacteria</taxon>
        <taxon>Pseudomonadati</taxon>
        <taxon>Thermodesulfobacteriota</taxon>
        <taxon>Desulfovibrionia</taxon>
        <taxon>Desulfovibrionales</taxon>
        <taxon>Desulfovibrionaceae</taxon>
    </lineage>
</organism>
<dbReference type="InterPro" id="IPR000182">
    <property type="entry name" value="GNAT_dom"/>
</dbReference>
<proteinExistence type="predicted"/>
<feature type="domain" description="N-acetyltransferase" evidence="1">
    <location>
        <begin position="37"/>
        <end position="151"/>
    </location>
</feature>
<dbReference type="RefSeq" id="WP_264981559.1">
    <property type="nucleotide sequence ID" value="NZ_AP026708.1"/>
</dbReference>
<gene>
    <name evidence="2" type="ORF">JCM14722_22050</name>
</gene>
<name>A0ABM8AT30_9BACT</name>
<dbReference type="Pfam" id="PF00583">
    <property type="entry name" value="Acetyltransf_1"/>
    <property type="match status" value="1"/>
</dbReference>
<dbReference type="Proteomes" id="UP001061361">
    <property type="component" value="Chromosome"/>
</dbReference>
<dbReference type="EMBL" id="AP026708">
    <property type="protein sequence ID" value="BDQ34663.1"/>
    <property type="molecule type" value="Genomic_DNA"/>
</dbReference>
<sequence>MKQISDTLGIIYRPATSEADYKRIHALNHRIFSDEIGQHAPAESGLLIDKFHDKNHYIVAEREGEIIGMICAHWRPPYSVADKYPGILSHLKESVFPAEVRLLAIIPEYRHTTVAWRLMRHLSQALLERGVDTIVISGIEEQKATYEKIGFKAVAPAVRCGEAFYYPMIMTKDDFLRGRTRLPS</sequence>
<reference evidence="2" key="1">
    <citation type="submission" date="2022-08" db="EMBL/GenBank/DDBJ databases">
        <title>Genome Sequence of the sulphate-reducing bacterium, Pseudodesulfovibrio portus JCM14722.</title>
        <authorList>
            <person name="Kondo R."/>
            <person name="Kataoka T."/>
        </authorList>
    </citation>
    <scope>NUCLEOTIDE SEQUENCE</scope>
    <source>
        <strain evidence="2">JCM 14722</strain>
    </source>
</reference>
<dbReference type="SUPFAM" id="SSF55729">
    <property type="entry name" value="Acyl-CoA N-acyltransferases (Nat)"/>
    <property type="match status" value="1"/>
</dbReference>
<dbReference type="CDD" id="cd04301">
    <property type="entry name" value="NAT_SF"/>
    <property type="match status" value="1"/>
</dbReference>